<evidence type="ECO:0000313" key="3">
    <source>
        <dbReference type="EMBL" id="KIN06605.1"/>
    </source>
</evidence>
<dbReference type="OrthoDB" id="4838853at2759"/>
<sequence>MTEQGEKEVRLPENDNNEAPAETVTTPPSQTTSMVVEPLQDLHTPHKRRRLILVIGVIGATMDLCCLPITYFYAFKFGTSLSLQDIFAIITGVYGMLSFTHYAFRSLKLFRSKTSPKWRPVGWTKWGMLEFLQINVLIVISLVEIELVAGTAPSNPIVRLCAMPSPTICFYLGFLFCSTAILTQLGWKLPFNMSSTPKGTPWRPALFGFIEDAGAIEGQGGVEYRQQLIKRYEMSPRFRRMVLLLSWGWGIGLLVVATIATVLIMVVETDIGFGVGWGLPYIFGAVYVFITVKFVRYQLAKERAEWGTKEPAPTGATLV</sequence>
<name>A0A0C3HUE0_OIDMZ</name>
<dbReference type="InParanoid" id="A0A0C3HUE0"/>
<feature type="transmembrane region" description="Helical" evidence="2">
    <location>
        <begin position="86"/>
        <end position="105"/>
    </location>
</feature>
<protein>
    <submittedName>
        <fullName evidence="3">Uncharacterized protein</fullName>
    </submittedName>
</protein>
<dbReference type="PANTHER" id="PTHR42024">
    <property type="entry name" value="AMINO ACID PERMEASE_ SLC12A DOMAIN-CONTAINING PROTEIN"/>
    <property type="match status" value="1"/>
</dbReference>
<feature type="compositionally biased region" description="Basic and acidic residues" evidence="1">
    <location>
        <begin position="1"/>
        <end position="13"/>
    </location>
</feature>
<dbReference type="PANTHER" id="PTHR42024:SF1">
    <property type="entry name" value="AMINO ACID PERMEASE_ SLC12A DOMAIN-CONTAINING PROTEIN"/>
    <property type="match status" value="1"/>
</dbReference>
<feature type="transmembrane region" description="Helical" evidence="2">
    <location>
        <begin position="51"/>
        <end position="74"/>
    </location>
</feature>
<feature type="transmembrane region" description="Helical" evidence="2">
    <location>
        <begin position="165"/>
        <end position="187"/>
    </location>
</feature>
<keyword evidence="2" id="KW-0472">Membrane</keyword>
<gene>
    <name evidence="3" type="ORF">OIDMADRAFT_17393</name>
</gene>
<keyword evidence="2" id="KW-0812">Transmembrane</keyword>
<dbReference type="EMBL" id="KN832871">
    <property type="protein sequence ID" value="KIN06605.1"/>
    <property type="molecule type" value="Genomic_DNA"/>
</dbReference>
<organism evidence="3 4">
    <name type="scientific">Oidiodendron maius (strain Zn)</name>
    <dbReference type="NCBI Taxonomy" id="913774"/>
    <lineage>
        <taxon>Eukaryota</taxon>
        <taxon>Fungi</taxon>
        <taxon>Dikarya</taxon>
        <taxon>Ascomycota</taxon>
        <taxon>Pezizomycotina</taxon>
        <taxon>Leotiomycetes</taxon>
        <taxon>Leotiomycetes incertae sedis</taxon>
        <taxon>Myxotrichaceae</taxon>
        <taxon>Oidiodendron</taxon>
    </lineage>
</organism>
<reference evidence="3 4" key="1">
    <citation type="submission" date="2014-04" db="EMBL/GenBank/DDBJ databases">
        <authorList>
            <consortium name="DOE Joint Genome Institute"/>
            <person name="Kuo A."/>
            <person name="Martino E."/>
            <person name="Perotto S."/>
            <person name="Kohler A."/>
            <person name="Nagy L.G."/>
            <person name="Floudas D."/>
            <person name="Copeland A."/>
            <person name="Barry K.W."/>
            <person name="Cichocki N."/>
            <person name="Veneault-Fourrey C."/>
            <person name="LaButti K."/>
            <person name="Lindquist E.A."/>
            <person name="Lipzen A."/>
            <person name="Lundell T."/>
            <person name="Morin E."/>
            <person name="Murat C."/>
            <person name="Sun H."/>
            <person name="Tunlid A."/>
            <person name="Henrissat B."/>
            <person name="Grigoriev I.V."/>
            <person name="Hibbett D.S."/>
            <person name="Martin F."/>
            <person name="Nordberg H.P."/>
            <person name="Cantor M.N."/>
            <person name="Hua S.X."/>
        </authorList>
    </citation>
    <scope>NUCLEOTIDE SEQUENCE [LARGE SCALE GENOMIC DNA]</scope>
    <source>
        <strain evidence="3 4">Zn</strain>
    </source>
</reference>
<keyword evidence="4" id="KW-1185">Reference proteome</keyword>
<feature type="region of interest" description="Disordered" evidence="1">
    <location>
        <begin position="1"/>
        <end position="30"/>
    </location>
</feature>
<accession>A0A0C3HUE0</accession>
<evidence type="ECO:0000313" key="4">
    <source>
        <dbReference type="Proteomes" id="UP000054321"/>
    </source>
</evidence>
<evidence type="ECO:0000256" key="2">
    <source>
        <dbReference type="SAM" id="Phobius"/>
    </source>
</evidence>
<feature type="transmembrane region" description="Helical" evidence="2">
    <location>
        <begin position="241"/>
        <end position="267"/>
    </location>
</feature>
<dbReference type="AlphaFoldDB" id="A0A0C3HUE0"/>
<dbReference type="Proteomes" id="UP000054321">
    <property type="component" value="Unassembled WGS sequence"/>
</dbReference>
<evidence type="ECO:0000256" key="1">
    <source>
        <dbReference type="SAM" id="MobiDB-lite"/>
    </source>
</evidence>
<feature type="transmembrane region" description="Helical" evidence="2">
    <location>
        <begin position="126"/>
        <end position="145"/>
    </location>
</feature>
<proteinExistence type="predicted"/>
<keyword evidence="2" id="KW-1133">Transmembrane helix</keyword>
<feature type="transmembrane region" description="Helical" evidence="2">
    <location>
        <begin position="273"/>
        <end position="295"/>
    </location>
</feature>
<dbReference type="HOGENOM" id="CLU_038384_0_1_1"/>
<reference evidence="4" key="2">
    <citation type="submission" date="2015-01" db="EMBL/GenBank/DDBJ databases">
        <title>Evolutionary Origins and Diversification of the Mycorrhizal Mutualists.</title>
        <authorList>
            <consortium name="DOE Joint Genome Institute"/>
            <consortium name="Mycorrhizal Genomics Consortium"/>
            <person name="Kohler A."/>
            <person name="Kuo A."/>
            <person name="Nagy L.G."/>
            <person name="Floudas D."/>
            <person name="Copeland A."/>
            <person name="Barry K.W."/>
            <person name="Cichocki N."/>
            <person name="Veneault-Fourrey C."/>
            <person name="LaButti K."/>
            <person name="Lindquist E.A."/>
            <person name="Lipzen A."/>
            <person name="Lundell T."/>
            <person name="Morin E."/>
            <person name="Murat C."/>
            <person name="Riley R."/>
            <person name="Ohm R."/>
            <person name="Sun H."/>
            <person name="Tunlid A."/>
            <person name="Henrissat B."/>
            <person name="Grigoriev I.V."/>
            <person name="Hibbett D.S."/>
            <person name="Martin F."/>
        </authorList>
    </citation>
    <scope>NUCLEOTIDE SEQUENCE [LARGE SCALE GENOMIC DNA]</scope>
    <source>
        <strain evidence="4">Zn</strain>
    </source>
</reference>